<keyword evidence="1" id="KW-0732">Signal</keyword>
<evidence type="ECO:0000313" key="2">
    <source>
        <dbReference type="EMBL" id="BAU46801.1"/>
    </source>
</evidence>
<dbReference type="RefSeq" id="WP_096457554.1">
    <property type="nucleotide sequence ID" value="NZ_AP014936.1"/>
</dbReference>
<evidence type="ECO:0000313" key="3">
    <source>
        <dbReference type="Proteomes" id="UP000218899"/>
    </source>
</evidence>
<dbReference type="Proteomes" id="UP000218899">
    <property type="component" value="Chromosome"/>
</dbReference>
<dbReference type="KEGG" id="sva:SVA_0219"/>
<keyword evidence="3" id="KW-1185">Reference proteome</keyword>
<accession>A0A1B4VAA4</accession>
<sequence length="150" mass="15181">MLRHAILAVTVLLLPACASSMSGSAYERSQARTAYDVQMGIVEHIREVQIEGTKSGVGAVAGGAAGSVVGREAGSSPVGRAVGGIAGAVIGGVAGAAAEEGVTRQKGYEITVKLDSGRLLAVVQAADEEFRVGERVRIIQGGRGGTRVTH</sequence>
<reference evidence="2 3" key="1">
    <citation type="submission" date="2015-08" db="EMBL/GenBank/DDBJ databases">
        <title>Complete genome sequence of Sulfurifustis variabilis.</title>
        <authorList>
            <person name="Miura A."/>
            <person name="Kojima H."/>
            <person name="Fukui M."/>
        </authorList>
    </citation>
    <scope>NUCLEOTIDE SEQUENCE [LARGE SCALE GENOMIC DNA]</scope>
    <source>
        <strain evidence="3">skN76</strain>
    </source>
</reference>
<protein>
    <submittedName>
        <fullName evidence="2">Membrane protein</fullName>
    </submittedName>
</protein>
<evidence type="ECO:0000256" key="1">
    <source>
        <dbReference type="SAM" id="SignalP"/>
    </source>
</evidence>
<dbReference type="OrthoDB" id="5298161at2"/>
<proteinExistence type="predicted"/>
<feature type="chain" id="PRO_5008571299" evidence="1">
    <location>
        <begin position="26"/>
        <end position="150"/>
    </location>
</feature>
<dbReference type="EMBL" id="AP014936">
    <property type="protein sequence ID" value="BAU46801.1"/>
    <property type="molecule type" value="Genomic_DNA"/>
</dbReference>
<organism evidence="2 3">
    <name type="scientific">Sulfurifustis variabilis</name>
    <dbReference type="NCBI Taxonomy" id="1675686"/>
    <lineage>
        <taxon>Bacteria</taxon>
        <taxon>Pseudomonadati</taxon>
        <taxon>Pseudomonadota</taxon>
        <taxon>Gammaproteobacteria</taxon>
        <taxon>Acidiferrobacterales</taxon>
        <taxon>Acidiferrobacteraceae</taxon>
        <taxon>Sulfurifustis</taxon>
    </lineage>
</organism>
<gene>
    <name evidence="2" type="ORF">SVA_0219</name>
</gene>
<feature type="signal peptide" evidence="1">
    <location>
        <begin position="1"/>
        <end position="25"/>
    </location>
</feature>
<name>A0A1B4VAA4_9GAMM</name>
<dbReference type="AlphaFoldDB" id="A0A1B4VAA4"/>